<sequence>MDSNIIFITILFIYSSIRATYIIHKTNKMLSKEEAMRYKKKSAAQDLVIYIGVGIIYSLIEILYK</sequence>
<protein>
    <submittedName>
        <fullName evidence="2">Uncharacterized protein</fullName>
    </submittedName>
</protein>
<keyword evidence="1" id="KW-0812">Transmembrane</keyword>
<keyword evidence="1" id="KW-1133">Transmembrane helix</keyword>
<evidence type="ECO:0000313" key="3">
    <source>
        <dbReference type="Proteomes" id="UP000707138"/>
    </source>
</evidence>
<gene>
    <name evidence="2" type="ORF">H6A01_00745</name>
</gene>
<name>A0ABS2GEI5_9FIRM</name>
<keyword evidence="1" id="KW-0472">Membrane</keyword>
<dbReference type="EMBL" id="JACJLA010000001">
    <property type="protein sequence ID" value="MBM6911853.1"/>
    <property type="molecule type" value="Genomic_DNA"/>
</dbReference>
<keyword evidence="3" id="KW-1185">Reference proteome</keyword>
<comment type="caution">
    <text evidence="2">The sequence shown here is derived from an EMBL/GenBank/DDBJ whole genome shotgun (WGS) entry which is preliminary data.</text>
</comment>
<dbReference type="Proteomes" id="UP000707138">
    <property type="component" value="Unassembled WGS sequence"/>
</dbReference>
<proteinExistence type="predicted"/>
<evidence type="ECO:0000313" key="2">
    <source>
        <dbReference type="EMBL" id="MBM6911853.1"/>
    </source>
</evidence>
<organism evidence="2 3">
    <name type="scientific">Veillonella magna</name>
    <dbReference type="NCBI Taxonomy" id="464322"/>
    <lineage>
        <taxon>Bacteria</taxon>
        <taxon>Bacillati</taxon>
        <taxon>Bacillota</taxon>
        <taxon>Negativicutes</taxon>
        <taxon>Veillonellales</taxon>
        <taxon>Veillonellaceae</taxon>
        <taxon>Veillonella</taxon>
    </lineage>
</organism>
<evidence type="ECO:0000256" key="1">
    <source>
        <dbReference type="SAM" id="Phobius"/>
    </source>
</evidence>
<feature type="transmembrane region" description="Helical" evidence="1">
    <location>
        <begin position="44"/>
        <end position="64"/>
    </location>
</feature>
<accession>A0ABS2GEI5</accession>
<dbReference type="RefSeq" id="WP_205087171.1">
    <property type="nucleotide sequence ID" value="NZ_JACJLA010000001.1"/>
</dbReference>
<feature type="transmembrane region" description="Helical" evidence="1">
    <location>
        <begin position="6"/>
        <end position="23"/>
    </location>
</feature>
<reference evidence="2 3" key="1">
    <citation type="journal article" date="2021" name="Sci. Rep.">
        <title>The distribution of antibiotic resistance genes in chicken gut microbiota commensals.</title>
        <authorList>
            <person name="Juricova H."/>
            <person name="Matiasovicova J."/>
            <person name="Kubasova T."/>
            <person name="Cejkova D."/>
            <person name="Rychlik I."/>
        </authorList>
    </citation>
    <scope>NUCLEOTIDE SEQUENCE [LARGE SCALE GENOMIC DNA]</scope>
    <source>
        <strain evidence="2 3">An537</strain>
    </source>
</reference>